<evidence type="ECO:0000256" key="1">
    <source>
        <dbReference type="ARBA" id="ARBA00000694"/>
    </source>
</evidence>
<dbReference type="GO" id="GO:0005737">
    <property type="term" value="C:cytoplasm"/>
    <property type="evidence" value="ECO:0007669"/>
    <property type="project" value="TreeGrafter"/>
</dbReference>
<evidence type="ECO:0000259" key="9">
    <source>
        <dbReference type="Pfam" id="PF05161"/>
    </source>
</evidence>
<accession>A0A6F9DMY4</accession>
<reference evidence="11" key="1">
    <citation type="submission" date="2020-04" db="EMBL/GenBank/DDBJ databases">
        <authorList>
            <person name="Neveu A P."/>
        </authorList>
    </citation>
    <scope>NUCLEOTIDE SEQUENCE</scope>
    <source>
        <tissue evidence="11">Whole embryo</tissue>
    </source>
</reference>
<dbReference type="InterPro" id="IPR038614">
    <property type="entry name" value="GK_N_sf"/>
</dbReference>
<dbReference type="GO" id="GO:0005524">
    <property type="term" value="F:ATP binding"/>
    <property type="evidence" value="ECO:0007669"/>
    <property type="project" value="UniProtKB-KW"/>
</dbReference>
<dbReference type="SUPFAM" id="SSF82544">
    <property type="entry name" value="GckA/TtuD-like"/>
    <property type="match status" value="1"/>
</dbReference>
<dbReference type="InterPro" id="IPR039760">
    <property type="entry name" value="MOFRL_protein"/>
</dbReference>
<proteinExistence type="evidence at transcript level"/>
<feature type="domain" description="MOFRL" evidence="9">
    <location>
        <begin position="399"/>
        <end position="508"/>
    </location>
</feature>
<dbReference type="EC" id="2.7.1.31" evidence="3"/>
<evidence type="ECO:0000256" key="5">
    <source>
        <dbReference type="ARBA" id="ARBA00022679"/>
    </source>
</evidence>
<dbReference type="PANTHER" id="PTHR12227">
    <property type="entry name" value="GLYCERATE KINASE"/>
    <property type="match status" value="1"/>
</dbReference>
<dbReference type="Pfam" id="PF05161">
    <property type="entry name" value="MOFRL"/>
    <property type="match status" value="1"/>
</dbReference>
<gene>
    <name evidence="11" type="primary">Pgk1-002</name>
</gene>
<dbReference type="AlphaFoldDB" id="A0A6F9DMY4"/>
<evidence type="ECO:0000313" key="11">
    <source>
        <dbReference type="EMBL" id="CAB3264812.1"/>
    </source>
</evidence>
<evidence type="ECO:0000256" key="4">
    <source>
        <dbReference type="ARBA" id="ARBA00020720"/>
    </source>
</evidence>
<name>A0A6F9DMY4_9ASCI</name>
<protein>
    <recommendedName>
        <fullName evidence="4">Glycerate kinase</fullName>
        <ecNumber evidence="3">2.7.1.31</ecNumber>
    </recommendedName>
</protein>
<evidence type="ECO:0000256" key="6">
    <source>
        <dbReference type="ARBA" id="ARBA00022741"/>
    </source>
</evidence>
<evidence type="ECO:0000259" key="10">
    <source>
        <dbReference type="Pfam" id="PF13660"/>
    </source>
</evidence>
<comment type="catalytic activity">
    <reaction evidence="1">
        <text>(R)-glycerate + ATP = (2R)-3-phosphoglycerate + ADP + H(+)</text>
        <dbReference type="Rhea" id="RHEA:23516"/>
        <dbReference type="ChEBI" id="CHEBI:15378"/>
        <dbReference type="ChEBI" id="CHEBI:16659"/>
        <dbReference type="ChEBI" id="CHEBI:30616"/>
        <dbReference type="ChEBI" id="CHEBI:58272"/>
        <dbReference type="ChEBI" id="CHEBI:456216"/>
        <dbReference type="EC" id="2.7.1.31"/>
    </reaction>
</comment>
<keyword evidence="6" id="KW-0547">Nucleotide-binding</keyword>
<evidence type="ECO:0000256" key="2">
    <source>
        <dbReference type="ARBA" id="ARBA00005393"/>
    </source>
</evidence>
<dbReference type="InterPro" id="IPR007835">
    <property type="entry name" value="MOFRL"/>
</dbReference>
<feature type="domain" description="MOFRL-associated" evidence="10">
    <location>
        <begin position="39"/>
        <end position="279"/>
    </location>
</feature>
<keyword evidence="7 11" id="KW-0418">Kinase</keyword>
<dbReference type="Gene3D" id="3.40.1480.10">
    <property type="entry name" value="MOFRL domain"/>
    <property type="match status" value="1"/>
</dbReference>
<dbReference type="EMBL" id="LR788950">
    <property type="protein sequence ID" value="CAB3264812.1"/>
    <property type="molecule type" value="mRNA"/>
</dbReference>
<organism evidence="11">
    <name type="scientific">Phallusia mammillata</name>
    <dbReference type="NCBI Taxonomy" id="59560"/>
    <lineage>
        <taxon>Eukaryota</taxon>
        <taxon>Metazoa</taxon>
        <taxon>Chordata</taxon>
        <taxon>Tunicata</taxon>
        <taxon>Ascidiacea</taxon>
        <taxon>Phlebobranchia</taxon>
        <taxon>Ascidiidae</taxon>
        <taxon>Phallusia</taxon>
    </lineage>
</organism>
<dbReference type="Pfam" id="PF13660">
    <property type="entry name" value="DUF4147"/>
    <property type="match status" value="1"/>
</dbReference>
<dbReference type="FunFam" id="3.40.50.10180:FF:000001">
    <property type="entry name" value="Glycerate kinase"/>
    <property type="match status" value="1"/>
</dbReference>
<dbReference type="Gene3D" id="3.40.50.10180">
    <property type="entry name" value="Glycerate kinase, MOFRL-like N-terminal domain"/>
    <property type="match status" value="1"/>
</dbReference>
<sequence length="518" mass="56004">MASDECTSNVPFSAMYYKAFLILKHHFFQTHRFAMSCLARNVFLKSVESVAPDQLVLQKLDRKRNTLFLGEYGHVLDKNVYVIGFGKAVCGMCRALQQIIGDHIVSGVISVPSGLPNNLRKNQKSYLLPLDDGKIKVIEGAKDNLPDDDAVEAAKQIVEITQKASFNDLVIALVSGGGSALLPAPIPPISLDIKKMVTKALAEKGATIQELNIVRQQLSLVKGGKLLQFAYPAKVWGLILSDLVDDQVNLIASGPTVINEYTSADALKILEQYEVKNTPLMVSSFSKSPSDHTPMTADVVNCVVGNNELAVNEGLSEARRHGFTAVALSRTLHGEAKQLGFLFADLGIDLASMLEIHDPCRVTKLRSTVERISAMSHSTIEFESIFTTLFPSVISKGLCLIGGGETTVTLQSSSGQGGRNQEMVLAAAIRLCERLEGTENNCEITFLSAGTDGQDGPTPAAGAVFCSSDLTKFDLAYAKECLVNHNSYSFFKDHGTVMTGLTGTNVMDIQALVVRRTT</sequence>
<dbReference type="PANTHER" id="PTHR12227:SF0">
    <property type="entry name" value="GLYCERATE KINASE"/>
    <property type="match status" value="1"/>
</dbReference>
<dbReference type="GO" id="GO:0008887">
    <property type="term" value="F:glycerate kinase activity"/>
    <property type="evidence" value="ECO:0007669"/>
    <property type="project" value="UniProtKB-EC"/>
</dbReference>
<evidence type="ECO:0000256" key="3">
    <source>
        <dbReference type="ARBA" id="ARBA00012101"/>
    </source>
</evidence>
<keyword evidence="8" id="KW-0067">ATP-binding</keyword>
<evidence type="ECO:0000256" key="7">
    <source>
        <dbReference type="ARBA" id="ARBA00022777"/>
    </source>
</evidence>
<keyword evidence="5" id="KW-0808">Transferase</keyword>
<dbReference type="InterPro" id="IPR037035">
    <property type="entry name" value="GK-like_C_sf"/>
</dbReference>
<dbReference type="InterPro" id="IPR025286">
    <property type="entry name" value="MOFRL_assoc_dom"/>
</dbReference>
<evidence type="ECO:0000256" key="8">
    <source>
        <dbReference type="ARBA" id="ARBA00022840"/>
    </source>
</evidence>
<comment type="similarity">
    <text evidence="2">Belongs to the glycerate kinase type-2 family.</text>
</comment>